<protein>
    <recommendedName>
        <fullName evidence="5">G-protein coupled receptors family 2 profile 2 domain-containing protein</fullName>
    </recommendedName>
</protein>
<dbReference type="EnsemblMetazoa" id="XM_019993810.1">
    <property type="protein sequence ID" value="XP_019849369.1"/>
    <property type="gene ID" value="LOC109580536"/>
</dbReference>
<keyword evidence="4" id="KW-1185">Reference proteome</keyword>
<keyword evidence="2" id="KW-0472">Membrane</keyword>
<organism evidence="3 4">
    <name type="scientific">Amphimedon queenslandica</name>
    <name type="common">Sponge</name>
    <dbReference type="NCBI Taxonomy" id="400682"/>
    <lineage>
        <taxon>Eukaryota</taxon>
        <taxon>Metazoa</taxon>
        <taxon>Porifera</taxon>
        <taxon>Demospongiae</taxon>
        <taxon>Heteroscleromorpha</taxon>
        <taxon>Haplosclerida</taxon>
        <taxon>Niphatidae</taxon>
        <taxon>Amphimedon</taxon>
    </lineage>
</organism>
<dbReference type="GeneID" id="109580536"/>
<dbReference type="RefSeq" id="XP_019849369.1">
    <property type="nucleotide sequence ID" value="XM_019993810.1"/>
</dbReference>
<evidence type="ECO:0000256" key="2">
    <source>
        <dbReference type="SAM" id="Phobius"/>
    </source>
</evidence>
<feature type="compositionally biased region" description="Basic and acidic residues" evidence="1">
    <location>
        <begin position="96"/>
        <end position="114"/>
    </location>
</feature>
<dbReference type="KEGG" id="aqu:109580536"/>
<feature type="compositionally biased region" description="Polar residues" evidence="1">
    <location>
        <begin position="85"/>
        <end position="95"/>
    </location>
</feature>
<reference evidence="3" key="2">
    <citation type="submission" date="2024-06" db="UniProtKB">
        <authorList>
            <consortium name="EnsemblMetazoa"/>
        </authorList>
    </citation>
    <scope>IDENTIFICATION</scope>
</reference>
<reference evidence="4" key="1">
    <citation type="journal article" date="2010" name="Nature">
        <title>The Amphimedon queenslandica genome and the evolution of animal complexity.</title>
        <authorList>
            <person name="Srivastava M."/>
            <person name="Simakov O."/>
            <person name="Chapman J."/>
            <person name="Fahey B."/>
            <person name="Gauthier M.E."/>
            <person name="Mitros T."/>
            <person name="Richards G.S."/>
            <person name="Conaco C."/>
            <person name="Dacre M."/>
            <person name="Hellsten U."/>
            <person name="Larroux C."/>
            <person name="Putnam N.H."/>
            <person name="Stanke M."/>
            <person name="Adamska M."/>
            <person name="Darling A."/>
            <person name="Degnan S.M."/>
            <person name="Oakley T.H."/>
            <person name="Plachetzki D.C."/>
            <person name="Zhai Y."/>
            <person name="Adamski M."/>
            <person name="Calcino A."/>
            <person name="Cummins S.F."/>
            <person name="Goodstein D.M."/>
            <person name="Harris C."/>
            <person name="Jackson D.J."/>
            <person name="Leys S.P."/>
            <person name="Shu S."/>
            <person name="Woodcroft B.J."/>
            <person name="Vervoort M."/>
            <person name="Kosik K.S."/>
            <person name="Manning G."/>
            <person name="Degnan B.M."/>
            <person name="Rokhsar D.S."/>
        </authorList>
    </citation>
    <scope>NUCLEOTIDE SEQUENCE [LARGE SCALE GENOMIC DNA]</scope>
</reference>
<keyword evidence="2" id="KW-1133">Transmembrane helix</keyword>
<sequence length="141" mass="16244">MGIAWVGNVLFFRKELLFIAYIMTVFIAAQGIIIFILYVLLSKQVRAVYSKWWKDKKANSQFFSIFTSKALFPFRSADQAKDFGTHSNSNHNEASLNEKCDEVNNKEMENHCEDEYPSPIVMQDSTLANLNEENEETDSDD</sequence>
<evidence type="ECO:0000313" key="3">
    <source>
        <dbReference type="EnsemblMetazoa" id="XP_019849369.1"/>
    </source>
</evidence>
<evidence type="ECO:0000313" key="4">
    <source>
        <dbReference type="Proteomes" id="UP000007879"/>
    </source>
</evidence>
<feature type="transmembrane region" description="Helical" evidence="2">
    <location>
        <begin position="18"/>
        <end position="41"/>
    </location>
</feature>
<feature type="region of interest" description="Disordered" evidence="1">
    <location>
        <begin position="83"/>
        <end position="119"/>
    </location>
</feature>
<proteinExistence type="predicted"/>
<dbReference type="AlphaFoldDB" id="A0AAN0IX76"/>
<name>A0AAN0IX76_AMPQE</name>
<keyword evidence="2" id="KW-0812">Transmembrane</keyword>
<evidence type="ECO:0000256" key="1">
    <source>
        <dbReference type="SAM" id="MobiDB-lite"/>
    </source>
</evidence>
<dbReference type="Proteomes" id="UP000007879">
    <property type="component" value="Unassembled WGS sequence"/>
</dbReference>
<accession>A0AAN0IX76</accession>
<evidence type="ECO:0008006" key="5">
    <source>
        <dbReference type="Google" id="ProtNLM"/>
    </source>
</evidence>
<dbReference type="Gene3D" id="1.20.1070.10">
    <property type="entry name" value="Rhodopsin 7-helix transmembrane proteins"/>
    <property type="match status" value="1"/>
</dbReference>